<evidence type="ECO:0000313" key="5">
    <source>
        <dbReference type="Proteomes" id="UP001396898"/>
    </source>
</evidence>
<evidence type="ECO:0000256" key="1">
    <source>
        <dbReference type="SAM" id="MobiDB-lite"/>
    </source>
</evidence>
<feature type="region of interest" description="Disordered" evidence="1">
    <location>
        <begin position="270"/>
        <end position="309"/>
    </location>
</feature>
<comment type="caution">
    <text evidence="4">The sequence shown here is derived from an EMBL/GenBank/DDBJ whole genome shotgun (WGS) entry which is preliminary data.</text>
</comment>
<evidence type="ECO:0000313" key="4">
    <source>
        <dbReference type="EMBL" id="KAK8028074.1"/>
    </source>
</evidence>
<keyword evidence="2" id="KW-0812">Transmembrane</keyword>
<protein>
    <submittedName>
        <fullName evidence="4">Uncharacterized protein</fullName>
    </submittedName>
</protein>
<proteinExistence type="predicted"/>
<name>A0ABR1S8A5_9PEZI</name>
<dbReference type="EMBL" id="JAQQWI010000007">
    <property type="protein sequence ID" value="KAK8028074.1"/>
    <property type="molecule type" value="Genomic_DNA"/>
</dbReference>
<keyword evidence="2" id="KW-1133">Transmembrane helix</keyword>
<dbReference type="PANTHER" id="PTHR16861:SF10">
    <property type="entry name" value="MID2 DOMAIN-CONTAINING PROTEIN"/>
    <property type="match status" value="1"/>
</dbReference>
<reference evidence="4 5" key="1">
    <citation type="submission" date="2023-01" db="EMBL/GenBank/DDBJ databases">
        <title>Analysis of 21 Apiospora genomes using comparative genomics revels a genus with tremendous synthesis potential of carbohydrate active enzymes and secondary metabolites.</title>
        <authorList>
            <person name="Sorensen T."/>
        </authorList>
    </citation>
    <scope>NUCLEOTIDE SEQUENCE [LARGE SCALE GENOMIC DNA]</scope>
    <source>
        <strain evidence="4 5">CBS 20057</strain>
    </source>
</reference>
<organism evidence="4 5">
    <name type="scientific">Apiospora marii</name>
    <dbReference type="NCBI Taxonomy" id="335849"/>
    <lineage>
        <taxon>Eukaryota</taxon>
        <taxon>Fungi</taxon>
        <taxon>Dikarya</taxon>
        <taxon>Ascomycota</taxon>
        <taxon>Pezizomycotina</taxon>
        <taxon>Sordariomycetes</taxon>
        <taxon>Xylariomycetidae</taxon>
        <taxon>Amphisphaeriales</taxon>
        <taxon>Apiosporaceae</taxon>
        <taxon>Apiospora</taxon>
    </lineage>
</organism>
<dbReference type="PANTHER" id="PTHR16861">
    <property type="entry name" value="GLYCOPROTEIN 38"/>
    <property type="match status" value="1"/>
</dbReference>
<feature type="region of interest" description="Disordered" evidence="1">
    <location>
        <begin position="330"/>
        <end position="349"/>
    </location>
</feature>
<feature type="chain" id="PRO_5045318946" evidence="3">
    <location>
        <begin position="24"/>
        <end position="407"/>
    </location>
</feature>
<feature type="transmembrane region" description="Helical" evidence="2">
    <location>
        <begin position="307"/>
        <end position="324"/>
    </location>
</feature>
<keyword evidence="5" id="KW-1185">Reference proteome</keyword>
<feature type="transmembrane region" description="Helical" evidence="2">
    <location>
        <begin position="215"/>
        <end position="248"/>
    </location>
</feature>
<accession>A0ABR1S8A5</accession>
<evidence type="ECO:0000256" key="3">
    <source>
        <dbReference type="SAM" id="SignalP"/>
    </source>
</evidence>
<feature type="signal peptide" evidence="3">
    <location>
        <begin position="1"/>
        <end position="23"/>
    </location>
</feature>
<keyword evidence="3" id="KW-0732">Signal</keyword>
<keyword evidence="2" id="KW-0472">Membrane</keyword>
<dbReference type="Proteomes" id="UP001396898">
    <property type="component" value="Unassembled WGS sequence"/>
</dbReference>
<gene>
    <name evidence="4" type="ORF">PG991_005130</name>
</gene>
<sequence>MRFSPRQQPCLVALLLTSTLTAASPYPKDELRDLGYGYIMERACDSYCGADNQYCCSQGQQCYTSAGIAGCATQGGGGGYNFHTTTWTETKTYTSTFSTYAPGATEGVGAGVGGADCVPKPGTGQIACGPICCTNQQFCQHNGQCMPNPGGVLWTTGTTVRTTVGVVTTQYSAPYRVTSGSTIYESTGTAASQTAEPTSTDGAVTTTNNSLSGGAIAGIVVGTIAGVILLLLLCFFCIVRGLWGALFGGKKKDRKTERIEVIEERYSRHGSAAAAGRPAHRTWFGGAPGGGRPATVTSRREKDKSSGAGWLATAGGAALLLLGLRRGDKKKEEKVHKPPRSNWSSSYYTDSYTASSPRRAGLDTPGNAGIAFPRVAAYETLISDLHASEPCDTFKHYILLLLLRMHI</sequence>
<evidence type="ECO:0000256" key="2">
    <source>
        <dbReference type="SAM" id="Phobius"/>
    </source>
</evidence>